<dbReference type="SUPFAM" id="SSF54713">
    <property type="entry name" value="Elongation factor Ts (EF-Ts), dimerisation domain"/>
    <property type="match status" value="2"/>
</dbReference>
<dbReference type="PROSITE" id="PS01127">
    <property type="entry name" value="EF_TS_2"/>
    <property type="match status" value="1"/>
</dbReference>
<dbReference type="HAMAP" id="MF_00050">
    <property type="entry name" value="EF_Ts"/>
    <property type="match status" value="1"/>
</dbReference>
<protein>
    <recommendedName>
        <fullName evidence="6">Elongation factor Ts, mitochondrial</fullName>
        <shortName evidence="6">EF-Ts</shortName>
        <shortName evidence="6">EF-TsMt</shortName>
    </recommendedName>
</protein>
<dbReference type="InterPro" id="IPR009060">
    <property type="entry name" value="UBA-like_sf"/>
</dbReference>
<dbReference type="Gene3D" id="3.30.479.20">
    <property type="entry name" value="Elongation factor Ts, dimerisation domain"/>
    <property type="match status" value="2"/>
</dbReference>
<feature type="domain" description="Translation elongation factor EFTs/EF1B dimerisation" evidence="8">
    <location>
        <begin position="386"/>
        <end position="545"/>
    </location>
</feature>
<dbReference type="PANTHER" id="PTHR11741">
    <property type="entry name" value="ELONGATION FACTOR TS"/>
    <property type="match status" value="1"/>
</dbReference>
<dbReference type="Pfam" id="PF00889">
    <property type="entry name" value="EF_TS"/>
    <property type="match status" value="1"/>
</dbReference>
<dbReference type="InterPro" id="IPR001816">
    <property type="entry name" value="Transl_elong_EFTs/EF1B"/>
</dbReference>
<evidence type="ECO:0000256" key="5">
    <source>
        <dbReference type="ARBA" id="ARBA00023128"/>
    </source>
</evidence>
<dbReference type="FunFam" id="3.30.479.20:FF:000008">
    <property type="entry name" value="Elongation factor Ts, mitochondrial"/>
    <property type="match status" value="1"/>
</dbReference>
<keyword evidence="10" id="KW-1185">Reference proteome</keyword>
<keyword evidence="2 6" id="KW-0251">Elongation factor</keyword>
<dbReference type="FunFam" id="1.10.8.10:FF:000031">
    <property type="entry name" value="Elongation factor Ts, mitochondrial"/>
    <property type="match status" value="1"/>
</dbReference>
<sequence>MGEPIVLILSADATVQPESIVERIRKHTNGQDRITLGDTPESIGFPYQIHTKYYDTQVVLCAHGSTDLSTVPSAILSRTEGMLIYFDAKDRTFLDRLPAYGAFVQQHEIEFGILLCSTLQESSAEGVTYAEAKSQCTVLDVIELEPNAEDEAEGSEEVAGAVEATGVDELIQAMHNYIWSNVNIHRGSRSAAVPDGDGSALLPSANPGNDDGAGGGGDGVGEEEGDDGPITEEEERIIEAELNGFERLLTEVMNFQPNTSNWTRNERLMYAEELAEMFDEMFEEDDGFGSSTHTMLFKHLSRLLPATGIRLYATAEKSALATLRKKTGYTFANCKKALELHNNDLAKAEQWLKEQATAMGWSKATKLEGRNTAQGLIGVLVQRNVGAMVEVNCETDFVARNASFQRFVQVASAACVRHLEKVESDANLTKVGLNSEALKQIVLDDGKSLGDHLALMIGTVGENASLNRAICYKVPDSIKLTGYVHPAPSEEIPHDVPLLGKYGSLVAFKSEHSTVQEGADGAELSPAQVARKVCQHIVGMKPERIGVPGKDEPAADKDDETCLIHQEYLVDPAYTVGEVLEANRLQIVDFQRFACGEKSQSEEQNVRAATN</sequence>
<name>A0A182XKT1_ANOQN</name>
<dbReference type="SUPFAM" id="SSF46934">
    <property type="entry name" value="UBA-like"/>
    <property type="match status" value="1"/>
</dbReference>
<evidence type="ECO:0000256" key="7">
    <source>
        <dbReference type="SAM" id="MobiDB-lite"/>
    </source>
</evidence>
<dbReference type="Gene3D" id="1.10.8.10">
    <property type="entry name" value="DNA helicase RuvA subunit, C-terminal domain"/>
    <property type="match status" value="1"/>
</dbReference>
<dbReference type="InterPro" id="IPR014039">
    <property type="entry name" value="Transl_elong_EFTs/EF1B_dimer"/>
</dbReference>
<dbReference type="Pfam" id="PF25025">
    <property type="entry name" value="EF-Ts_N"/>
    <property type="match status" value="1"/>
</dbReference>
<dbReference type="GO" id="GO:0003746">
    <property type="term" value="F:translation elongation factor activity"/>
    <property type="evidence" value="ECO:0007669"/>
    <property type="project" value="UniProtKB-UniRule"/>
</dbReference>
<dbReference type="AlphaFoldDB" id="A0A182XKT1"/>
<dbReference type="FunFam" id="3.30.479.20:FF:000026">
    <property type="entry name" value="Elongation factor Ts, mitochondrial"/>
    <property type="match status" value="1"/>
</dbReference>
<feature type="region of interest" description="Disordered" evidence="7">
    <location>
        <begin position="189"/>
        <end position="229"/>
    </location>
</feature>
<evidence type="ECO:0000256" key="6">
    <source>
        <dbReference type="HAMAP-Rule" id="MF_03135"/>
    </source>
</evidence>
<keyword evidence="3 6" id="KW-0648">Protein biosynthesis</keyword>
<organism evidence="9 10">
    <name type="scientific">Anopheles quadriannulatus</name>
    <name type="common">Mosquito</name>
    <dbReference type="NCBI Taxonomy" id="34691"/>
    <lineage>
        <taxon>Eukaryota</taxon>
        <taxon>Metazoa</taxon>
        <taxon>Ecdysozoa</taxon>
        <taxon>Arthropoda</taxon>
        <taxon>Hexapoda</taxon>
        <taxon>Insecta</taxon>
        <taxon>Pterygota</taxon>
        <taxon>Neoptera</taxon>
        <taxon>Endopterygota</taxon>
        <taxon>Diptera</taxon>
        <taxon>Nematocera</taxon>
        <taxon>Culicoidea</taxon>
        <taxon>Culicidae</taxon>
        <taxon>Anophelinae</taxon>
        <taxon>Anopheles</taxon>
    </lineage>
</organism>
<dbReference type="GO" id="GO:0005739">
    <property type="term" value="C:mitochondrion"/>
    <property type="evidence" value="ECO:0007669"/>
    <property type="project" value="UniProtKB-SubCell"/>
</dbReference>
<comment type="similarity">
    <text evidence="1 6">Belongs to the EF-Ts family.</text>
</comment>
<dbReference type="InterPro" id="IPR018101">
    <property type="entry name" value="Transl_elong_Ts_CS"/>
</dbReference>
<evidence type="ECO:0000256" key="1">
    <source>
        <dbReference type="ARBA" id="ARBA00005532"/>
    </source>
</evidence>
<feature type="compositionally biased region" description="Acidic residues" evidence="7">
    <location>
        <begin position="220"/>
        <end position="229"/>
    </location>
</feature>
<keyword evidence="4" id="KW-0809">Transit peptide</keyword>
<dbReference type="VEuPathDB" id="VectorBase:AQUA010470"/>
<dbReference type="EnsemblMetazoa" id="AQUA010470-RA">
    <property type="protein sequence ID" value="AQUA010470-PA"/>
    <property type="gene ID" value="AQUA010470"/>
</dbReference>
<dbReference type="Proteomes" id="UP000076407">
    <property type="component" value="Unassembled WGS sequence"/>
</dbReference>
<dbReference type="PANTHER" id="PTHR11741:SF0">
    <property type="entry name" value="ELONGATION FACTOR TS, MITOCHONDRIAL"/>
    <property type="match status" value="1"/>
</dbReference>
<keyword evidence="5 6" id="KW-0496">Mitochondrion</keyword>
<dbReference type="GO" id="GO:0070125">
    <property type="term" value="P:mitochondrial translational elongation"/>
    <property type="evidence" value="ECO:0007669"/>
    <property type="project" value="TreeGrafter"/>
</dbReference>
<evidence type="ECO:0000313" key="9">
    <source>
        <dbReference type="EnsemblMetazoa" id="AQUA010470-PA"/>
    </source>
</evidence>
<comment type="function">
    <text evidence="6">Associates with the EF-Tu.GDP complex and induces the exchange of GDP to GTP. It remains bound to the aminoacyl-tRNA.EF-Tu.GTP complex up to the GTP hydrolysis stage on the ribosome.</text>
</comment>
<dbReference type="STRING" id="34691.A0A182XKT1"/>
<dbReference type="InterPro" id="IPR036402">
    <property type="entry name" value="EF-Ts_dimer_sf"/>
</dbReference>
<proteinExistence type="inferred from homology"/>
<evidence type="ECO:0000259" key="8">
    <source>
        <dbReference type="Pfam" id="PF00889"/>
    </source>
</evidence>
<evidence type="ECO:0000313" key="10">
    <source>
        <dbReference type="Proteomes" id="UP000076407"/>
    </source>
</evidence>
<evidence type="ECO:0000256" key="2">
    <source>
        <dbReference type="ARBA" id="ARBA00022768"/>
    </source>
</evidence>
<comment type="subcellular location">
    <subcellularLocation>
        <location evidence="6">Mitochondrion</location>
    </subcellularLocation>
</comment>
<dbReference type="CDD" id="cd14275">
    <property type="entry name" value="UBA_EF-Ts"/>
    <property type="match status" value="1"/>
</dbReference>
<evidence type="ECO:0000256" key="3">
    <source>
        <dbReference type="ARBA" id="ARBA00022917"/>
    </source>
</evidence>
<evidence type="ECO:0000256" key="4">
    <source>
        <dbReference type="ARBA" id="ARBA00022946"/>
    </source>
</evidence>
<reference evidence="9" key="1">
    <citation type="submission" date="2020-05" db="UniProtKB">
        <authorList>
            <consortium name="EnsemblMetazoa"/>
        </authorList>
    </citation>
    <scope>IDENTIFICATION</scope>
    <source>
        <strain evidence="9">SANGQUA</strain>
    </source>
</reference>
<accession>A0A182XKT1</accession>